<accession>A0A835MT23</accession>
<gene>
    <name evidence="2" type="ORF">SADUNF_Sadunf14G0014400</name>
</gene>
<evidence type="ECO:0000313" key="3">
    <source>
        <dbReference type="Proteomes" id="UP000657918"/>
    </source>
</evidence>
<dbReference type="AlphaFoldDB" id="A0A835MT23"/>
<comment type="caution">
    <text evidence="2">The sequence shown here is derived from an EMBL/GenBank/DDBJ whole genome shotgun (WGS) entry which is preliminary data.</text>
</comment>
<dbReference type="OrthoDB" id="1862401at2759"/>
<proteinExistence type="predicted"/>
<dbReference type="InterPro" id="IPR023213">
    <property type="entry name" value="CAT-like_dom_sf"/>
</dbReference>
<sequence length="891" mass="99777">MNPPAVKHISECFIKPKHIVEEAKKPYYLAPWDLAMLSVQYIQKGLLFAKPPQKENQQGFKIMDFLEHLKQSLALTLVHFYPLAGRLATSKSENPPSYVVFVDCNNSPGARFTYSTVDLTASDVLSPTYVPLVVQSFFDHDRALNHDGHTKSLLTIQVTELIDGIFIGCSINHSIVDGSSFWHFFNMWSEIFQGKGDEFSISRPPVLSRWFPDGHGPVLSLPFTHHDQFLSRFEAPVLKERMFHFSSESVAKLKAKANEEFSTNKISSFQSLSALVWRCITRARNLPHDQVTCCRLAINNRSRLSPPLSPDYFGNSIQALRAGVSTAGELLEQNLGWAAWQLHQAVVSHGDENAREFLDSWLKSRFIYQIGKLFDPHSVMMGSSPRFNKYGNEFGLGKALALRSGYAHKFSGKASAYPGHEGGGSIDLEICLSPDEMTAIESDKEFMDVPKHVALEEVKQTYYLAPWDLAMLSSHYIQKGLLFAKPPQTETQQGFIIMDFLEHLKQSLSLALAHFYPLAGRLATSKSENPPSYVVFVDCNDRSPGARFTYATVDLTASDVLSPTYVPLVVHSFFDHDRALNHDGHTESLLTIQVTELIDGIFIGCSINHCIADGTSFWHFFNTWSEIFQGKGDDVSISRQPVLNRWFPGGHGPVLSLPFTHHDQFLSRFEAPVLKERMFHFSSESVARLKAKANAEFSTNKISSFQALSALVWRCITRARNLPHDKVTCCRLATNIRSRLNPPLSPDYFGNSIQALRAGVSTAGELLEQNLGWAAWQLHQAVVSHGDENAREFLDSWLKSRFIYQIGKLFDPHSVMMGSSPRFNKYGNEFGLGKALALRSGYAHKFSGKASAYPGHEGGGSIDLEICLSHDEMTAIESDKEFMDVVSPSPY</sequence>
<evidence type="ECO:0000313" key="2">
    <source>
        <dbReference type="EMBL" id="KAF9668543.1"/>
    </source>
</evidence>
<name>A0A835MT23_9ROSI</name>
<dbReference type="Pfam" id="PF02458">
    <property type="entry name" value="Transferase"/>
    <property type="match status" value="2"/>
</dbReference>
<dbReference type="PANTHER" id="PTHR31896">
    <property type="entry name" value="FAMILY REGULATORY PROTEIN, PUTATIVE (AFU_ORTHOLOGUE AFUA_3G14730)-RELATED"/>
    <property type="match status" value="1"/>
</dbReference>
<dbReference type="Gene3D" id="3.30.559.10">
    <property type="entry name" value="Chloramphenicol acetyltransferase-like domain"/>
    <property type="match status" value="4"/>
</dbReference>
<dbReference type="EMBL" id="JADGMS010000014">
    <property type="protein sequence ID" value="KAF9668543.1"/>
    <property type="molecule type" value="Genomic_DNA"/>
</dbReference>
<evidence type="ECO:0008006" key="4">
    <source>
        <dbReference type="Google" id="ProtNLM"/>
    </source>
</evidence>
<protein>
    <recommendedName>
        <fullName evidence="4">HXXXD-type acyl-transferase family protein</fullName>
    </recommendedName>
</protein>
<keyword evidence="1" id="KW-0808">Transferase</keyword>
<reference evidence="2 3" key="1">
    <citation type="submission" date="2020-10" db="EMBL/GenBank/DDBJ databases">
        <title>Plant Genome Project.</title>
        <authorList>
            <person name="Zhang R.-G."/>
        </authorList>
    </citation>
    <scope>NUCLEOTIDE SEQUENCE [LARGE SCALE GENOMIC DNA]</scope>
    <source>
        <strain evidence="2">FAFU-HL-1</strain>
        <tissue evidence="2">Leaf</tissue>
    </source>
</reference>
<dbReference type="Proteomes" id="UP000657918">
    <property type="component" value="Unassembled WGS sequence"/>
</dbReference>
<evidence type="ECO:0000256" key="1">
    <source>
        <dbReference type="ARBA" id="ARBA00022679"/>
    </source>
</evidence>
<organism evidence="2 3">
    <name type="scientific">Salix dunnii</name>
    <dbReference type="NCBI Taxonomy" id="1413687"/>
    <lineage>
        <taxon>Eukaryota</taxon>
        <taxon>Viridiplantae</taxon>
        <taxon>Streptophyta</taxon>
        <taxon>Embryophyta</taxon>
        <taxon>Tracheophyta</taxon>
        <taxon>Spermatophyta</taxon>
        <taxon>Magnoliopsida</taxon>
        <taxon>eudicotyledons</taxon>
        <taxon>Gunneridae</taxon>
        <taxon>Pentapetalae</taxon>
        <taxon>rosids</taxon>
        <taxon>fabids</taxon>
        <taxon>Malpighiales</taxon>
        <taxon>Salicaceae</taxon>
        <taxon>Saliceae</taxon>
        <taxon>Salix</taxon>
    </lineage>
</organism>
<dbReference type="PANTHER" id="PTHR31896:SF12">
    <property type="entry name" value="HXXXD-TYPE ACYL-TRANSFERASE FAMILY PROTEIN"/>
    <property type="match status" value="1"/>
</dbReference>
<dbReference type="GO" id="GO:0016740">
    <property type="term" value="F:transferase activity"/>
    <property type="evidence" value="ECO:0007669"/>
    <property type="project" value="UniProtKB-KW"/>
</dbReference>
<dbReference type="InterPro" id="IPR051283">
    <property type="entry name" value="Sec_Metabolite_Acyltrans"/>
</dbReference>
<keyword evidence="3" id="KW-1185">Reference proteome</keyword>